<gene>
    <name evidence="4" type="ORF">K1Y72_02845</name>
</gene>
<dbReference type="InterPro" id="IPR036629">
    <property type="entry name" value="YjbJ_sf"/>
</dbReference>
<proteinExistence type="inferred from homology"/>
<dbReference type="Pfam" id="PF05532">
    <property type="entry name" value="CsbD"/>
    <property type="match status" value="1"/>
</dbReference>
<dbReference type="EMBL" id="JAIBOA010000002">
    <property type="protein sequence ID" value="MBW8481293.1"/>
    <property type="molecule type" value="Genomic_DNA"/>
</dbReference>
<evidence type="ECO:0000259" key="3">
    <source>
        <dbReference type="Pfam" id="PF05532"/>
    </source>
</evidence>
<keyword evidence="5" id="KW-1185">Reference proteome</keyword>
<evidence type="ECO:0000256" key="1">
    <source>
        <dbReference type="ARBA" id="ARBA00009129"/>
    </source>
</evidence>
<sequence length="64" mass="6995">MGFLDKLKNKTQKAKGAAKEDAGRRADDPYLEAEGRKDRTAGGAKQVGEQVKDAAKEAKDTFKR</sequence>
<dbReference type="Gene3D" id="1.10.1470.10">
    <property type="entry name" value="YjbJ"/>
    <property type="match status" value="1"/>
</dbReference>
<dbReference type="Proteomes" id="UP000774570">
    <property type="component" value="Unassembled WGS sequence"/>
</dbReference>
<dbReference type="SUPFAM" id="SSF69047">
    <property type="entry name" value="Hypothetical protein YjbJ"/>
    <property type="match status" value="1"/>
</dbReference>
<feature type="compositionally biased region" description="Basic and acidic residues" evidence="2">
    <location>
        <begin position="17"/>
        <end position="40"/>
    </location>
</feature>
<evidence type="ECO:0000256" key="2">
    <source>
        <dbReference type="SAM" id="MobiDB-lite"/>
    </source>
</evidence>
<feature type="compositionally biased region" description="Basic and acidic residues" evidence="2">
    <location>
        <begin position="50"/>
        <end position="64"/>
    </location>
</feature>
<feature type="domain" description="CsbD-like" evidence="3">
    <location>
        <begin position="5"/>
        <end position="57"/>
    </location>
</feature>
<organism evidence="4 5">
    <name type="scientific">Actinomadura parmotrematis</name>
    <dbReference type="NCBI Taxonomy" id="2864039"/>
    <lineage>
        <taxon>Bacteria</taxon>
        <taxon>Bacillati</taxon>
        <taxon>Actinomycetota</taxon>
        <taxon>Actinomycetes</taxon>
        <taxon>Streptosporangiales</taxon>
        <taxon>Thermomonosporaceae</taxon>
        <taxon>Actinomadura</taxon>
    </lineage>
</organism>
<reference evidence="4 5" key="1">
    <citation type="submission" date="2021-07" db="EMBL/GenBank/DDBJ databases">
        <title>Actinomadura sp. PM05-2 isolated from lichen.</title>
        <authorList>
            <person name="Somphong A."/>
            <person name="Phongsopitanun W."/>
            <person name="Tanasupawat S."/>
            <person name="Peongsungnone V."/>
        </authorList>
    </citation>
    <scope>NUCLEOTIDE SEQUENCE [LARGE SCALE GENOMIC DNA]</scope>
    <source>
        <strain evidence="4 5">PM05-2</strain>
    </source>
</reference>
<name>A0ABS7FLP1_9ACTN</name>
<dbReference type="InterPro" id="IPR008462">
    <property type="entry name" value="CsbD"/>
</dbReference>
<dbReference type="RefSeq" id="WP_220162956.1">
    <property type="nucleotide sequence ID" value="NZ_JAIBOA010000002.1"/>
</dbReference>
<comment type="caution">
    <text evidence="4">The sequence shown here is derived from an EMBL/GenBank/DDBJ whole genome shotgun (WGS) entry which is preliminary data.</text>
</comment>
<evidence type="ECO:0000313" key="4">
    <source>
        <dbReference type="EMBL" id="MBW8481293.1"/>
    </source>
</evidence>
<feature type="region of interest" description="Disordered" evidence="2">
    <location>
        <begin position="1"/>
        <end position="64"/>
    </location>
</feature>
<protein>
    <submittedName>
        <fullName evidence="4">CsbD family protein</fullName>
    </submittedName>
</protein>
<comment type="similarity">
    <text evidence="1">Belongs to the UPF0337 (CsbD) family.</text>
</comment>
<accession>A0ABS7FLP1</accession>
<evidence type="ECO:0000313" key="5">
    <source>
        <dbReference type="Proteomes" id="UP000774570"/>
    </source>
</evidence>